<evidence type="ECO:0000256" key="2">
    <source>
        <dbReference type="ARBA" id="ARBA00009694"/>
    </source>
</evidence>
<dbReference type="PANTHER" id="PTHR43461:SF1">
    <property type="entry name" value="TRANSMEMBRANE PROTEIN 256"/>
    <property type="match status" value="1"/>
</dbReference>
<feature type="transmembrane region" description="Helical" evidence="6">
    <location>
        <begin position="36"/>
        <end position="54"/>
    </location>
</feature>
<dbReference type="AlphaFoldDB" id="A0A840A972"/>
<feature type="signal peptide" evidence="7">
    <location>
        <begin position="1"/>
        <end position="20"/>
    </location>
</feature>
<feature type="chain" id="PRO_5032372156" evidence="7">
    <location>
        <begin position="21"/>
        <end position="116"/>
    </location>
</feature>
<evidence type="ECO:0000313" key="9">
    <source>
        <dbReference type="Proteomes" id="UP000553193"/>
    </source>
</evidence>
<keyword evidence="7" id="KW-0732">Signal</keyword>
<dbReference type="PANTHER" id="PTHR43461">
    <property type="entry name" value="TRANSMEMBRANE PROTEIN 256"/>
    <property type="match status" value="1"/>
</dbReference>
<name>A0A840A972_9PROT</name>
<comment type="caution">
    <text evidence="8">The sequence shown here is derived from an EMBL/GenBank/DDBJ whole genome shotgun (WGS) entry which is preliminary data.</text>
</comment>
<dbReference type="Proteomes" id="UP000553193">
    <property type="component" value="Unassembled WGS sequence"/>
</dbReference>
<accession>A0A840A972</accession>
<proteinExistence type="inferred from homology"/>
<dbReference type="GO" id="GO:0016020">
    <property type="term" value="C:membrane"/>
    <property type="evidence" value="ECO:0007669"/>
    <property type="project" value="UniProtKB-SubCell"/>
</dbReference>
<keyword evidence="9" id="KW-1185">Reference proteome</keyword>
<keyword evidence="5 6" id="KW-0472">Membrane</keyword>
<organism evidence="8 9">
    <name type="scientific">Roseococcus suduntuyensis</name>
    <dbReference type="NCBI Taxonomy" id="455361"/>
    <lineage>
        <taxon>Bacteria</taxon>
        <taxon>Pseudomonadati</taxon>
        <taxon>Pseudomonadota</taxon>
        <taxon>Alphaproteobacteria</taxon>
        <taxon>Acetobacterales</taxon>
        <taxon>Roseomonadaceae</taxon>
        <taxon>Roseococcus</taxon>
    </lineage>
</organism>
<feature type="transmembrane region" description="Helical" evidence="6">
    <location>
        <begin position="61"/>
        <end position="83"/>
    </location>
</feature>
<evidence type="ECO:0000256" key="6">
    <source>
        <dbReference type="SAM" id="Phobius"/>
    </source>
</evidence>
<protein>
    <submittedName>
        <fullName evidence="8">Uncharacterized membrane protein YgdD (TMEM256/DUF423 family)</fullName>
    </submittedName>
</protein>
<evidence type="ECO:0000256" key="5">
    <source>
        <dbReference type="ARBA" id="ARBA00023136"/>
    </source>
</evidence>
<keyword evidence="4 6" id="KW-1133">Transmembrane helix</keyword>
<keyword evidence="3 6" id="KW-0812">Transmembrane</keyword>
<dbReference type="InterPro" id="IPR006696">
    <property type="entry name" value="DUF423"/>
</dbReference>
<dbReference type="RefSeq" id="WP_184383703.1">
    <property type="nucleotide sequence ID" value="NZ_JACIDJ010000003.1"/>
</dbReference>
<evidence type="ECO:0000313" key="8">
    <source>
        <dbReference type="EMBL" id="MBB3898598.1"/>
    </source>
</evidence>
<reference evidence="8 9" key="1">
    <citation type="submission" date="2020-08" db="EMBL/GenBank/DDBJ databases">
        <title>Genomic Encyclopedia of Type Strains, Phase IV (KMG-IV): sequencing the most valuable type-strain genomes for metagenomic binning, comparative biology and taxonomic classification.</title>
        <authorList>
            <person name="Goeker M."/>
        </authorList>
    </citation>
    <scope>NUCLEOTIDE SEQUENCE [LARGE SCALE GENOMIC DNA]</scope>
    <source>
        <strain evidence="8 9">DSM 19979</strain>
    </source>
</reference>
<comment type="similarity">
    <text evidence="2">Belongs to the UPF0382 family.</text>
</comment>
<dbReference type="EMBL" id="JACIDJ010000003">
    <property type="protein sequence ID" value="MBB3898598.1"/>
    <property type="molecule type" value="Genomic_DNA"/>
</dbReference>
<dbReference type="Pfam" id="PF04241">
    <property type="entry name" value="DUF423"/>
    <property type="match status" value="1"/>
</dbReference>
<gene>
    <name evidence="8" type="ORF">GGQ83_002041</name>
</gene>
<evidence type="ECO:0000256" key="4">
    <source>
        <dbReference type="ARBA" id="ARBA00022989"/>
    </source>
</evidence>
<evidence type="ECO:0000256" key="7">
    <source>
        <dbReference type="SAM" id="SignalP"/>
    </source>
</evidence>
<evidence type="ECO:0000256" key="3">
    <source>
        <dbReference type="ARBA" id="ARBA00022692"/>
    </source>
</evidence>
<comment type="subcellular location">
    <subcellularLocation>
        <location evidence="1">Membrane</location>
        <topology evidence="1">Multi-pass membrane protein</topology>
    </subcellularLocation>
</comment>
<evidence type="ECO:0000256" key="1">
    <source>
        <dbReference type="ARBA" id="ARBA00004141"/>
    </source>
</evidence>
<sequence length="116" mass="11899">MQRLWFSAAGLAGFAAVALAALGAHAPLDAREMVQSVAQILGWHAPALLAFGVWNDARGRAVAALMLPGLVLFSGAVLFRAFTGVSPGPIAPIGGFALMAGWLVLVALALRTPPRA</sequence>
<feature type="transmembrane region" description="Helical" evidence="6">
    <location>
        <begin position="89"/>
        <end position="110"/>
    </location>
</feature>